<gene>
    <name evidence="4" type="primary">LOC108672531</name>
</gene>
<dbReference type="GeneID" id="108672531"/>
<feature type="compositionally biased region" description="Acidic residues" evidence="1">
    <location>
        <begin position="554"/>
        <end position="580"/>
    </location>
</feature>
<name>A0A8B7NPR7_HYAAZ</name>
<protein>
    <submittedName>
        <fullName evidence="4">Uncharacterized protein LOC108672531 isoform X1</fullName>
    </submittedName>
</protein>
<feature type="compositionally biased region" description="Low complexity" evidence="1">
    <location>
        <begin position="638"/>
        <end position="652"/>
    </location>
</feature>
<dbReference type="InterPro" id="IPR049012">
    <property type="entry name" value="Mutator_transp_dom"/>
</dbReference>
<feature type="compositionally biased region" description="Basic residues" evidence="1">
    <location>
        <begin position="76"/>
        <end position="93"/>
    </location>
</feature>
<feature type="compositionally biased region" description="Basic and acidic residues" evidence="1">
    <location>
        <begin position="614"/>
        <end position="637"/>
    </location>
</feature>
<feature type="compositionally biased region" description="Acidic residues" evidence="1">
    <location>
        <begin position="57"/>
        <end position="70"/>
    </location>
</feature>
<organism evidence="3 4">
    <name type="scientific">Hyalella azteca</name>
    <name type="common">Amphipod</name>
    <dbReference type="NCBI Taxonomy" id="294128"/>
    <lineage>
        <taxon>Eukaryota</taxon>
        <taxon>Metazoa</taxon>
        <taxon>Ecdysozoa</taxon>
        <taxon>Arthropoda</taxon>
        <taxon>Crustacea</taxon>
        <taxon>Multicrustacea</taxon>
        <taxon>Malacostraca</taxon>
        <taxon>Eumalacostraca</taxon>
        <taxon>Peracarida</taxon>
        <taxon>Amphipoda</taxon>
        <taxon>Senticaudata</taxon>
        <taxon>Talitrida</taxon>
        <taxon>Talitroidea</taxon>
        <taxon>Hyalellidae</taxon>
        <taxon>Hyalella</taxon>
    </lineage>
</organism>
<keyword evidence="3" id="KW-1185">Reference proteome</keyword>
<dbReference type="Proteomes" id="UP000694843">
    <property type="component" value="Unplaced"/>
</dbReference>
<feature type="domain" description="Mutator-like transposase" evidence="2">
    <location>
        <begin position="145"/>
        <end position="428"/>
    </location>
</feature>
<feature type="compositionally biased region" description="Acidic residues" evidence="1">
    <location>
        <begin position="100"/>
        <end position="116"/>
    </location>
</feature>
<dbReference type="AlphaFoldDB" id="A0A8B7NPR7"/>
<accession>A0A8B7NPR7</accession>
<evidence type="ECO:0000256" key="1">
    <source>
        <dbReference type="SAM" id="MobiDB-lite"/>
    </source>
</evidence>
<feature type="compositionally biased region" description="Polar residues" evidence="1">
    <location>
        <begin position="1"/>
        <end position="10"/>
    </location>
</feature>
<feature type="region of interest" description="Disordered" evidence="1">
    <location>
        <begin position="1"/>
        <end position="122"/>
    </location>
</feature>
<evidence type="ECO:0000313" key="4">
    <source>
        <dbReference type="RefSeq" id="XP_018015707.1"/>
    </source>
</evidence>
<evidence type="ECO:0000259" key="2">
    <source>
        <dbReference type="Pfam" id="PF20700"/>
    </source>
</evidence>
<feature type="region of interest" description="Disordered" evidence="1">
    <location>
        <begin position="554"/>
        <end position="666"/>
    </location>
</feature>
<proteinExistence type="predicted"/>
<dbReference type="RefSeq" id="XP_018015707.1">
    <property type="nucleotide sequence ID" value="XM_018160218.2"/>
</dbReference>
<evidence type="ECO:0000313" key="3">
    <source>
        <dbReference type="Proteomes" id="UP000694843"/>
    </source>
</evidence>
<dbReference type="Pfam" id="PF20700">
    <property type="entry name" value="Mutator"/>
    <property type="match status" value="1"/>
</dbReference>
<dbReference type="KEGG" id="hazt:108672531"/>
<reference evidence="4" key="1">
    <citation type="submission" date="2025-08" db="UniProtKB">
        <authorList>
            <consortium name="RefSeq"/>
        </authorList>
    </citation>
    <scope>IDENTIFICATION</scope>
    <source>
        <tissue evidence="4">Whole organism</tissue>
    </source>
</reference>
<sequence length="751" mass="83514">MLTSREQSGTGKRGRPRTSEPAVSSPATDDEPKPKKRRAGRPPRVDDADNLPAKVELDDEPSEDFQEEENGPAKPRLSKRGRGGRRTSGRPRKSQLPPLSDDDYEEEEEEEVEVQEAGESSVTVPVLEEEQACGLHMSTVQVKALSHLVACKDCGESVSISVRPTTKGMISEFVVTCTVCESKKVTITPNLVRERKRKREVKNLVLQKTENINYAHVAAFLDNGLGYSGLRHYCKYFNARCLNEATFIVYARQVIQDVVNDTEDNLQSNARIVRRVYDAGVDEILDITVSFTTTYHQWGSDFCLVAGAVIELQTGLVLDYDVANMYCHVCKINAKRIISMTPTEMTEWFNKHQSSCEIREWCDELDHDAEEGVKDIEPKYLECFVAKKIWSRSVEKFGFRYSTLIHESDENIHSELLRAAPYGDTLVVIDHLTNCFSRRKSEHARTAFQNKLKSKCPRERVQTKDRIMYVYAMSIPEYNRFAVGSNIKLRELVRKMEMEEAETEGFTLQVLDTLPTIQAHEVIPADDEQSEVIYTQVTGDEHGGEMYTIEADVADQPEEEEDDPEEEMQDEIQNEDEDTDASLNSPAPLAAKKAPHEIKCEVESEAEIASPSKEIIEAQHEEDSYKNTESTKTKKSDSSSLKGVAVAVSEKSQSSDRSKSSVNVSGARTVVISSTSASKSGAPTQIIVLPAGSTALVKATTTGNETAVVSKDIKIASTSGSKSSNADIVKKVANGTEAETRKEVTAKTIPE</sequence>
<dbReference type="OrthoDB" id="10069847at2759"/>